<evidence type="ECO:0000313" key="1">
    <source>
        <dbReference type="EMBL" id="ETM03137.1"/>
    </source>
</evidence>
<accession>W2M0E9</accession>
<protein>
    <submittedName>
        <fullName evidence="1">Uncharacterized protein</fullName>
    </submittedName>
</protein>
<sequence length="130" mass="14833">MGTIGFHRRCLGFDSCATLRSRASDIERKEASVGDVDDLHSEAKIRRAHVDCHRVFQSSRLKPQSWQIGRACGPEAGILMPHEFSWCLSLQRHIAPEAQRHLSDFGDVGSVHQLPPPAELRCEWHRYPYM</sequence>
<proteinExistence type="predicted"/>
<gene>
    <name evidence="1" type="ORF">L917_00608</name>
</gene>
<name>W2M0E9_PHYNI</name>
<organism evidence="1">
    <name type="scientific">Phytophthora nicotianae</name>
    <name type="common">Potato buckeye rot agent</name>
    <name type="synonym">Phytophthora parasitica</name>
    <dbReference type="NCBI Taxonomy" id="4792"/>
    <lineage>
        <taxon>Eukaryota</taxon>
        <taxon>Sar</taxon>
        <taxon>Stramenopiles</taxon>
        <taxon>Oomycota</taxon>
        <taxon>Peronosporomycetes</taxon>
        <taxon>Peronosporales</taxon>
        <taxon>Peronosporaceae</taxon>
        <taxon>Phytophthora</taxon>
    </lineage>
</organism>
<reference evidence="1" key="1">
    <citation type="submission" date="2013-11" db="EMBL/GenBank/DDBJ databases">
        <title>The Genome Sequence of Phytophthora parasitica CHvinca01.</title>
        <authorList>
            <consortium name="The Broad Institute Genomics Platform"/>
            <person name="Russ C."/>
            <person name="Tyler B."/>
            <person name="Panabieres F."/>
            <person name="Shan W."/>
            <person name="Tripathy S."/>
            <person name="Grunwald N."/>
            <person name="Machado M."/>
            <person name="Johnson C.S."/>
            <person name="Arredondo F."/>
            <person name="Hong C."/>
            <person name="Coffey M."/>
            <person name="Young S.K."/>
            <person name="Zeng Q."/>
            <person name="Gargeya S."/>
            <person name="Fitzgerald M."/>
            <person name="Abouelleil A."/>
            <person name="Alvarado L."/>
            <person name="Chapman S.B."/>
            <person name="Gainer-Dewar J."/>
            <person name="Goldberg J."/>
            <person name="Griggs A."/>
            <person name="Gujja S."/>
            <person name="Hansen M."/>
            <person name="Howarth C."/>
            <person name="Imamovic A."/>
            <person name="Ireland A."/>
            <person name="Larimer J."/>
            <person name="McCowan C."/>
            <person name="Murphy C."/>
            <person name="Pearson M."/>
            <person name="Poon T.W."/>
            <person name="Priest M."/>
            <person name="Roberts A."/>
            <person name="Saif S."/>
            <person name="Shea T."/>
            <person name="Sykes S."/>
            <person name="Wortman J."/>
            <person name="Nusbaum C."/>
            <person name="Birren B."/>
        </authorList>
    </citation>
    <scope>NUCLEOTIDE SEQUENCE [LARGE SCALE GENOMIC DNA]</scope>
    <source>
        <strain evidence="1">CHvinca01</strain>
    </source>
</reference>
<dbReference type="AlphaFoldDB" id="W2M0E9"/>
<dbReference type="EMBL" id="KI677295">
    <property type="protein sequence ID" value="ETM03137.1"/>
    <property type="molecule type" value="Genomic_DNA"/>
</dbReference>
<dbReference type="Proteomes" id="UP000054423">
    <property type="component" value="Unassembled WGS sequence"/>
</dbReference>